<dbReference type="InterPro" id="IPR019808">
    <property type="entry name" value="Histidine_triad_CS"/>
</dbReference>
<dbReference type="PROSITE" id="PS00892">
    <property type="entry name" value="HIT_1"/>
    <property type="match status" value="1"/>
</dbReference>
<dbReference type="PANTHER" id="PTHR23089">
    <property type="entry name" value="HISTIDINE TRIAD HIT PROTEIN"/>
    <property type="match status" value="1"/>
</dbReference>
<dbReference type="EMBL" id="FNZK01000023">
    <property type="protein sequence ID" value="SEJ90699.1"/>
    <property type="molecule type" value="Genomic_DNA"/>
</dbReference>
<keyword evidence="6" id="KW-1185">Reference proteome</keyword>
<gene>
    <name evidence="5" type="ORF">SAMN05660742_12318</name>
</gene>
<dbReference type="GO" id="GO:0003824">
    <property type="term" value="F:catalytic activity"/>
    <property type="evidence" value="ECO:0007669"/>
    <property type="project" value="InterPro"/>
</dbReference>
<feature type="short sequence motif" description="Histidine triad motif" evidence="2 3">
    <location>
        <begin position="100"/>
        <end position="104"/>
    </location>
</feature>
<dbReference type="InterPro" id="IPR001310">
    <property type="entry name" value="Histidine_triad_HIT"/>
</dbReference>
<dbReference type="Pfam" id="PF01230">
    <property type="entry name" value="HIT"/>
    <property type="match status" value="1"/>
</dbReference>
<dbReference type="RefSeq" id="WP_091834949.1">
    <property type="nucleotide sequence ID" value="NZ_FNZK01000023.1"/>
</dbReference>
<evidence type="ECO:0000313" key="5">
    <source>
        <dbReference type="EMBL" id="SEJ90699.1"/>
    </source>
</evidence>
<dbReference type="AlphaFoldDB" id="A0A1H7CM25"/>
<name>A0A1H7CM25_9FIRM</name>
<dbReference type="STRING" id="84035.SAMN05660742_12318"/>
<evidence type="ECO:0000259" key="4">
    <source>
        <dbReference type="PROSITE" id="PS51084"/>
    </source>
</evidence>
<feature type="active site" description="Tele-AMP-histidine intermediate" evidence="1">
    <location>
        <position position="102"/>
    </location>
</feature>
<dbReference type="PRINTS" id="PR00332">
    <property type="entry name" value="HISTRIAD"/>
</dbReference>
<dbReference type="InterPro" id="IPR011146">
    <property type="entry name" value="HIT-like"/>
</dbReference>
<sequence length="116" mass="12784">MHTDCIFCKIANKEIPTKFVYEDESVAAFKDLEPQAPIHVLVVSKKHIANLLDVAASDQELLSHIMGEVIPKIAKELGVDEKGFRVVVNTKVDGGQTVSHLHFHLLGGRSMTWPPG</sequence>
<dbReference type="Gene3D" id="3.30.428.10">
    <property type="entry name" value="HIT-like"/>
    <property type="match status" value="1"/>
</dbReference>
<evidence type="ECO:0000256" key="2">
    <source>
        <dbReference type="PIRSR" id="PIRSR601310-3"/>
    </source>
</evidence>
<evidence type="ECO:0000313" key="6">
    <source>
        <dbReference type="Proteomes" id="UP000199662"/>
    </source>
</evidence>
<dbReference type="Proteomes" id="UP000199662">
    <property type="component" value="Unassembled WGS sequence"/>
</dbReference>
<evidence type="ECO:0000256" key="3">
    <source>
        <dbReference type="PROSITE-ProRule" id="PRU00464"/>
    </source>
</evidence>
<dbReference type="InterPro" id="IPR036265">
    <property type="entry name" value="HIT-like_sf"/>
</dbReference>
<dbReference type="CDD" id="cd01276">
    <property type="entry name" value="PKCI_related"/>
    <property type="match status" value="1"/>
</dbReference>
<feature type="domain" description="HIT" evidence="4">
    <location>
        <begin position="6"/>
        <end position="116"/>
    </location>
</feature>
<organism evidence="5 6">
    <name type="scientific">Propionispira arboris</name>
    <dbReference type="NCBI Taxonomy" id="84035"/>
    <lineage>
        <taxon>Bacteria</taxon>
        <taxon>Bacillati</taxon>
        <taxon>Bacillota</taxon>
        <taxon>Negativicutes</taxon>
        <taxon>Selenomonadales</taxon>
        <taxon>Selenomonadaceae</taxon>
        <taxon>Propionispira</taxon>
    </lineage>
</organism>
<protein>
    <submittedName>
        <fullName evidence="5">Histidine triad (HIT) family protein</fullName>
    </submittedName>
</protein>
<accession>A0A1H7CM25</accession>
<evidence type="ECO:0000256" key="1">
    <source>
        <dbReference type="PIRSR" id="PIRSR601310-1"/>
    </source>
</evidence>
<dbReference type="SUPFAM" id="SSF54197">
    <property type="entry name" value="HIT-like"/>
    <property type="match status" value="1"/>
</dbReference>
<reference evidence="5 6" key="1">
    <citation type="submission" date="2016-10" db="EMBL/GenBank/DDBJ databases">
        <authorList>
            <person name="de Groot N.N."/>
        </authorList>
    </citation>
    <scope>NUCLEOTIDE SEQUENCE [LARGE SCALE GENOMIC DNA]</scope>
    <source>
        <strain evidence="5 6">DSM 2179</strain>
    </source>
</reference>
<dbReference type="PROSITE" id="PS51084">
    <property type="entry name" value="HIT_2"/>
    <property type="match status" value="1"/>
</dbReference>
<proteinExistence type="predicted"/>